<comment type="caution">
    <text evidence="2">The sequence shown here is derived from an EMBL/GenBank/DDBJ whole genome shotgun (WGS) entry which is preliminary data.</text>
</comment>
<protein>
    <submittedName>
        <fullName evidence="2">Uncharacterized protein</fullName>
    </submittedName>
</protein>
<dbReference type="AlphaFoldDB" id="A0AAP0B3K0"/>
<evidence type="ECO:0000256" key="1">
    <source>
        <dbReference type="SAM" id="MobiDB-lite"/>
    </source>
</evidence>
<name>A0AAP0B3K0_9ASPA</name>
<sequence length="158" mass="18335">MAREWRNKEENPAGPNIYSKPTKLGVQYRLRLVYVKFGEFQQEQSQILRVSDNIIEDFPLAGFGLACIRGQVPCGLASLLICGSSQHRHYGLLAMKHWHYNASTRPRQCVDNKDEHAESITPSPRMKTSPTHDDELMTRRRRLQIRFMKSEEVGYFIL</sequence>
<organism evidence="2 3">
    <name type="scientific">Platanthera zijinensis</name>
    <dbReference type="NCBI Taxonomy" id="2320716"/>
    <lineage>
        <taxon>Eukaryota</taxon>
        <taxon>Viridiplantae</taxon>
        <taxon>Streptophyta</taxon>
        <taxon>Embryophyta</taxon>
        <taxon>Tracheophyta</taxon>
        <taxon>Spermatophyta</taxon>
        <taxon>Magnoliopsida</taxon>
        <taxon>Liliopsida</taxon>
        <taxon>Asparagales</taxon>
        <taxon>Orchidaceae</taxon>
        <taxon>Orchidoideae</taxon>
        <taxon>Orchideae</taxon>
        <taxon>Orchidinae</taxon>
        <taxon>Platanthera</taxon>
    </lineage>
</organism>
<feature type="compositionally biased region" description="Basic and acidic residues" evidence="1">
    <location>
        <begin position="109"/>
        <end position="118"/>
    </location>
</feature>
<reference evidence="2 3" key="1">
    <citation type="journal article" date="2022" name="Nat. Plants">
        <title>Genomes of leafy and leafless Platanthera orchids illuminate the evolution of mycoheterotrophy.</title>
        <authorList>
            <person name="Li M.H."/>
            <person name="Liu K.W."/>
            <person name="Li Z."/>
            <person name="Lu H.C."/>
            <person name="Ye Q.L."/>
            <person name="Zhang D."/>
            <person name="Wang J.Y."/>
            <person name="Li Y.F."/>
            <person name="Zhong Z.M."/>
            <person name="Liu X."/>
            <person name="Yu X."/>
            <person name="Liu D.K."/>
            <person name="Tu X.D."/>
            <person name="Liu B."/>
            <person name="Hao Y."/>
            <person name="Liao X.Y."/>
            <person name="Jiang Y.T."/>
            <person name="Sun W.H."/>
            <person name="Chen J."/>
            <person name="Chen Y.Q."/>
            <person name="Ai Y."/>
            <person name="Zhai J.W."/>
            <person name="Wu S.S."/>
            <person name="Zhou Z."/>
            <person name="Hsiao Y.Y."/>
            <person name="Wu W.L."/>
            <person name="Chen Y.Y."/>
            <person name="Lin Y.F."/>
            <person name="Hsu J.L."/>
            <person name="Li C.Y."/>
            <person name="Wang Z.W."/>
            <person name="Zhao X."/>
            <person name="Zhong W.Y."/>
            <person name="Ma X.K."/>
            <person name="Ma L."/>
            <person name="Huang J."/>
            <person name="Chen G.Z."/>
            <person name="Huang M.Z."/>
            <person name="Huang L."/>
            <person name="Peng D.H."/>
            <person name="Luo Y.B."/>
            <person name="Zou S.Q."/>
            <person name="Chen S.P."/>
            <person name="Lan S."/>
            <person name="Tsai W.C."/>
            <person name="Van de Peer Y."/>
            <person name="Liu Z.J."/>
        </authorList>
    </citation>
    <scope>NUCLEOTIDE SEQUENCE [LARGE SCALE GENOMIC DNA]</scope>
    <source>
        <strain evidence="2">Lor287</strain>
    </source>
</reference>
<evidence type="ECO:0000313" key="3">
    <source>
        <dbReference type="Proteomes" id="UP001418222"/>
    </source>
</evidence>
<dbReference type="Proteomes" id="UP001418222">
    <property type="component" value="Unassembled WGS sequence"/>
</dbReference>
<evidence type="ECO:0000313" key="2">
    <source>
        <dbReference type="EMBL" id="KAK8924212.1"/>
    </source>
</evidence>
<gene>
    <name evidence="2" type="ORF">KSP39_PZI019120</name>
</gene>
<keyword evidence="3" id="KW-1185">Reference proteome</keyword>
<feature type="region of interest" description="Disordered" evidence="1">
    <location>
        <begin position="109"/>
        <end position="132"/>
    </location>
</feature>
<accession>A0AAP0B3K0</accession>
<feature type="compositionally biased region" description="Polar residues" evidence="1">
    <location>
        <begin position="120"/>
        <end position="129"/>
    </location>
</feature>
<proteinExistence type="predicted"/>
<dbReference type="EMBL" id="JBBWWQ010000017">
    <property type="protein sequence ID" value="KAK8924212.1"/>
    <property type="molecule type" value="Genomic_DNA"/>
</dbReference>